<sequence length="267" mass="30946">MIPERYDEKQPSREKVCFNCLTKETPLWRRSKKGVNLCNACGLYYRNHGEHRPINKKMAYQNQKSLDKSKSKFAFLENIAISALAELKSKAKMESRYRSDENMKERFDDSQLFNKKYKDRMENTNRFPHMRRGGMIVSNVRPSIPNFAEYDQADPRTFKALERCGRASEFYPAHKTIHRMPEYIQNIFTGQASNQKAANTVPTDRDTYLNQNRTRQPSCIASEEGFLESNIVNKKTTVQSKSKEYSNESEPKDVGDAVDKLAALSDQ</sequence>
<protein>
    <recommendedName>
        <fullName evidence="8">GATA-type domain-containing protein</fullName>
    </recommendedName>
</protein>
<dbReference type="GO" id="GO:0008270">
    <property type="term" value="F:zinc ion binding"/>
    <property type="evidence" value="ECO:0007669"/>
    <property type="project" value="UniProtKB-KW"/>
</dbReference>
<dbReference type="GO" id="GO:0000978">
    <property type="term" value="F:RNA polymerase II cis-regulatory region sequence-specific DNA binding"/>
    <property type="evidence" value="ECO:0007669"/>
    <property type="project" value="TreeGrafter"/>
</dbReference>
<dbReference type="InterPro" id="IPR013088">
    <property type="entry name" value="Znf_NHR/GATA"/>
</dbReference>
<organism evidence="9 10">
    <name type="scientific">Vittaforma corneae (strain ATCC 50505)</name>
    <name type="common">Microsporidian parasite</name>
    <name type="synonym">Nosema corneum</name>
    <dbReference type="NCBI Taxonomy" id="993615"/>
    <lineage>
        <taxon>Eukaryota</taxon>
        <taxon>Fungi</taxon>
        <taxon>Fungi incertae sedis</taxon>
        <taxon>Microsporidia</taxon>
        <taxon>Nosematidae</taxon>
        <taxon>Vittaforma</taxon>
    </lineage>
</organism>
<dbReference type="GO" id="GO:0000981">
    <property type="term" value="F:DNA-binding transcription factor activity, RNA polymerase II-specific"/>
    <property type="evidence" value="ECO:0007669"/>
    <property type="project" value="TreeGrafter"/>
</dbReference>
<keyword evidence="2" id="KW-0479">Metal-binding</keyword>
<name>L2GNI9_VITCO</name>
<evidence type="ECO:0000256" key="6">
    <source>
        <dbReference type="PROSITE-ProRule" id="PRU00094"/>
    </source>
</evidence>
<proteinExistence type="predicted"/>
<keyword evidence="5" id="KW-0539">Nucleus</keyword>
<dbReference type="Pfam" id="PF00320">
    <property type="entry name" value="GATA"/>
    <property type="match status" value="1"/>
</dbReference>
<feature type="compositionally biased region" description="Basic and acidic residues" evidence="7">
    <location>
        <begin position="241"/>
        <end position="259"/>
    </location>
</feature>
<evidence type="ECO:0000256" key="5">
    <source>
        <dbReference type="ARBA" id="ARBA00023242"/>
    </source>
</evidence>
<dbReference type="SMART" id="SM00401">
    <property type="entry name" value="ZnF_GATA"/>
    <property type="match status" value="1"/>
</dbReference>
<dbReference type="HOGENOM" id="CLU_1042820_0_0_1"/>
<dbReference type="PANTHER" id="PTHR10071">
    <property type="entry name" value="TRANSCRIPTION FACTOR GATA FAMILY MEMBER"/>
    <property type="match status" value="1"/>
</dbReference>
<keyword evidence="10" id="KW-1185">Reference proteome</keyword>
<dbReference type="RefSeq" id="XP_007604356.1">
    <property type="nucleotide sequence ID" value="XM_007604294.1"/>
</dbReference>
<dbReference type="GO" id="GO:0045944">
    <property type="term" value="P:positive regulation of transcription by RNA polymerase II"/>
    <property type="evidence" value="ECO:0007669"/>
    <property type="project" value="TreeGrafter"/>
</dbReference>
<feature type="domain" description="GATA-type" evidence="8">
    <location>
        <begin position="11"/>
        <end position="64"/>
    </location>
</feature>
<evidence type="ECO:0000313" key="9">
    <source>
        <dbReference type="EMBL" id="ELA42060.1"/>
    </source>
</evidence>
<comment type="subcellular location">
    <subcellularLocation>
        <location evidence="1">Nucleus</location>
    </subcellularLocation>
</comment>
<dbReference type="CDD" id="cd00202">
    <property type="entry name" value="ZnF_GATA"/>
    <property type="match status" value="1"/>
</dbReference>
<accession>L2GNI9</accession>
<dbReference type="EMBL" id="JH370135">
    <property type="protein sequence ID" value="ELA42060.1"/>
    <property type="molecule type" value="Genomic_DNA"/>
</dbReference>
<gene>
    <name evidence="9" type="ORF">VICG_00909</name>
</gene>
<feature type="region of interest" description="Disordered" evidence="7">
    <location>
        <begin position="237"/>
        <end position="267"/>
    </location>
</feature>
<dbReference type="Gene3D" id="3.30.50.10">
    <property type="entry name" value="Erythroid Transcription Factor GATA-1, subunit A"/>
    <property type="match status" value="1"/>
</dbReference>
<keyword evidence="4" id="KW-0862">Zinc</keyword>
<dbReference type="STRING" id="993615.L2GNI9"/>
<dbReference type="AlphaFoldDB" id="L2GNI9"/>
<dbReference type="SUPFAM" id="SSF57716">
    <property type="entry name" value="Glucocorticoid receptor-like (DNA-binding domain)"/>
    <property type="match status" value="1"/>
</dbReference>
<dbReference type="PROSITE" id="PS50114">
    <property type="entry name" value="GATA_ZN_FINGER_2"/>
    <property type="match status" value="1"/>
</dbReference>
<evidence type="ECO:0000256" key="7">
    <source>
        <dbReference type="SAM" id="MobiDB-lite"/>
    </source>
</evidence>
<dbReference type="PANTHER" id="PTHR10071:SF281">
    <property type="entry name" value="BOX A-BINDING FACTOR-RELATED"/>
    <property type="match status" value="1"/>
</dbReference>
<evidence type="ECO:0000259" key="8">
    <source>
        <dbReference type="PROSITE" id="PS50114"/>
    </source>
</evidence>
<dbReference type="InParanoid" id="L2GNI9"/>
<evidence type="ECO:0000256" key="3">
    <source>
        <dbReference type="ARBA" id="ARBA00022771"/>
    </source>
</evidence>
<reference evidence="10" key="1">
    <citation type="submission" date="2011-05" db="EMBL/GenBank/DDBJ databases">
        <title>The genome sequence of Vittaforma corneae strain ATCC 50505.</title>
        <authorList>
            <consortium name="The Broad Institute Genome Sequencing Platform"/>
            <person name="Cuomo C."/>
            <person name="Didier E."/>
            <person name="Bowers L."/>
            <person name="Young S.K."/>
            <person name="Zeng Q."/>
            <person name="Gargeya S."/>
            <person name="Fitzgerald M."/>
            <person name="Haas B."/>
            <person name="Abouelleil A."/>
            <person name="Alvarado L."/>
            <person name="Arachchi H.M."/>
            <person name="Berlin A."/>
            <person name="Chapman S.B."/>
            <person name="Gearin G."/>
            <person name="Goldberg J."/>
            <person name="Griggs A."/>
            <person name="Gujja S."/>
            <person name="Hansen M."/>
            <person name="Heiman D."/>
            <person name="Howarth C."/>
            <person name="Larimer J."/>
            <person name="Lui A."/>
            <person name="MacDonald P.J.P."/>
            <person name="McCowen C."/>
            <person name="Montmayeur A."/>
            <person name="Murphy C."/>
            <person name="Neiman D."/>
            <person name="Pearson M."/>
            <person name="Priest M."/>
            <person name="Roberts A."/>
            <person name="Saif S."/>
            <person name="Shea T."/>
            <person name="Sisk P."/>
            <person name="Stolte C."/>
            <person name="Sykes S."/>
            <person name="Wortman J."/>
            <person name="Nusbaum C."/>
            <person name="Birren B."/>
        </authorList>
    </citation>
    <scope>NUCLEOTIDE SEQUENCE [LARGE SCALE GENOMIC DNA]</scope>
    <source>
        <strain evidence="10">ATCC 50505</strain>
    </source>
</reference>
<evidence type="ECO:0000256" key="2">
    <source>
        <dbReference type="ARBA" id="ARBA00022723"/>
    </source>
</evidence>
<dbReference type="PRINTS" id="PR00619">
    <property type="entry name" value="GATAZNFINGER"/>
</dbReference>
<dbReference type="VEuPathDB" id="MicrosporidiaDB:VICG_00909"/>
<dbReference type="GO" id="GO:0000122">
    <property type="term" value="P:negative regulation of transcription by RNA polymerase II"/>
    <property type="evidence" value="ECO:0007669"/>
    <property type="project" value="TreeGrafter"/>
</dbReference>
<dbReference type="InterPro" id="IPR039355">
    <property type="entry name" value="Transcription_factor_GATA"/>
</dbReference>
<keyword evidence="3 6" id="KW-0863">Zinc-finger</keyword>
<dbReference type="InterPro" id="IPR000679">
    <property type="entry name" value="Znf_GATA"/>
</dbReference>
<evidence type="ECO:0000313" key="10">
    <source>
        <dbReference type="Proteomes" id="UP000011082"/>
    </source>
</evidence>
<dbReference type="Proteomes" id="UP000011082">
    <property type="component" value="Unassembled WGS sequence"/>
</dbReference>
<evidence type="ECO:0000256" key="1">
    <source>
        <dbReference type="ARBA" id="ARBA00004123"/>
    </source>
</evidence>
<dbReference type="PROSITE" id="PS00344">
    <property type="entry name" value="GATA_ZN_FINGER_1"/>
    <property type="match status" value="1"/>
</dbReference>
<dbReference type="OrthoDB" id="515401at2759"/>
<dbReference type="GO" id="GO:0005634">
    <property type="term" value="C:nucleus"/>
    <property type="evidence" value="ECO:0007669"/>
    <property type="project" value="UniProtKB-SubCell"/>
</dbReference>
<dbReference type="GeneID" id="19881621"/>
<evidence type="ECO:0000256" key="4">
    <source>
        <dbReference type="ARBA" id="ARBA00022833"/>
    </source>
</evidence>